<evidence type="ECO:0000256" key="5">
    <source>
        <dbReference type="PROSITE-ProRule" id="PRU00433"/>
    </source>
</evidence>
<gene>
    <name evidence="9" type="ORF">EDD80_11638</name>
</gene>
<name>A0A4R3KP28_9SPHI</name>
<reference evidence="9 10" key="1">
    <citation type="submission" date="2019-03" db="EMBL/GenBank/DDBJ databases">
        <title>Genomic Encyclopedia of Type Strains, Phase IV (KMG-IV): sequencing the most valuable type-strain genomes for metagenomic binning, comparative biology and taxonomic classification.</title>
        <authorList>
            <person name="Goeker M."/>
        </authorList>
    </citation>
    <scope>NUCLEOTIDE SEQUENCE [LARGE SCALE GENOMIC DNA]</scope>
    <source>
        <strain evidence="9 10">DSM 21100</strain>
    </source>
</reference>
<feature type="domain" description="Cytochrome c" evidence="8">
    <location>
        <begin position="32"/>
        <end position="123"/>
    </location>
</feature>
<dbReference type="Pfam" id="PF07635">
    <property type="entry name" value="PSCyt1"/>
    <property type="match status" value="1"/>
</dbReference>
<dbReference type="GO" id="GO:0030246">
    <property type="term" value="F:carbohydrate binding"/>
    <property type="evidence" value="ECO:0007669"/>
    <property type="project" value="InterPro"/>
</dbReference>
<evidence type="ECO:0000313" key="9">
    <source>
        <dbReference type="EMBL" id="TCS84946.1"/>
    </source>
</evidence>
<dbReference type="GO" id="GO:0046872">
    <property type="term" value="F:metal ion binding"/>
    <property type="evidence" value="ECO:0007669"/>
    <property type="project" value="UniProtKB-KW"/>
</dbReference>
<dbReference type="PANTHER" id="PTHR35889:SF3">
    <property type="entry name" value="F-BOX DOMAIN-CONTAINING PROTEIN"/>
    <property type="match status" value="1"/>
</dbReference>
<dbReference type="InterPro" id="IPR005084">
    <property type="entry name" value="CBM6"/>
</dbReference>
<evidence type="ECO:0000256" key="7">
    <source>
        <dbReference type="SAM" id="SignalP"/>
    </source>
</evidence>
<dbReference type="InterPro" id="IPR011444">
    <property type="entry name" value="DUF1549"/>
</dbReference>
<dbReference type="Pfam" id="PF07583">
    <property type="entry name" value="PSCyt2"/>
    <property type="match status" value="1"/>
</dbReference>
<evidence type="ECO:0000256" key="4">
    <source>
        <dbReference type="ARBA" id="ARBA00023004"/>
    </source>
</evidence>
<keyword evidence="4 5" id="KW-0408">Iron</keyword>
<dbReference type="Pfam" id="PF07587">
    <property type="entry name" value="PSD1"/>
    <property type="match status" value="1"/>
</dbReference>
<dbReference type="CDD" id="cd04084">
    <property type="entry name" value="CBM6_xylanase-like"/>
    <property type="match status" value="1"/>
</dbReference>
<evidence type="ECO:0000256" key="6">
    <source>
        <dbReference type="SAM" id="MobiDB-lite"/>
    </source>
</evidence>
<dbReference type="InterPro" id="IPR006584">
    <property type="entry name" value="Cellulose-bd_IV"/>
</dbReference>
<dbReference type="InterPro" id="IPR009056">
    <property type="entry name" value="Cyt_c-like_dom"/>
</dbReference>
<dbReference type="PROSITE" id="PS51257">
    <property type="entry name" value="PROKAR_LIPOPROTEIN"/>
    <property type="match status" value="1"/>
</dbReference>
<dbReference type="PROSITE" id="PS51007">
    <property type="entry name" value="CYTC"/>
    <property type="match status" value="1"/>
</dbReference>
<evidence type="ECO:0000256" key="1">
    <source>
        <dbReference type="ARBA" id="ARBA00022617"/>
    </source>
</evidence>
<accession>A0A4R3KP28</accession>
<evidence type="ECO:0000256" key="3">
    <source>
        <dbReference type="ARBA" id="ARBA00022729"/>
    </source>
</evidence>
<protein>
    <submittedName>
        <fullName evidence="9">Carbohydrate binding protein with CBM6 domain</fullName>
    </submittedName>
</protein>
<dbReference type="GO" id="GO:0009055">
    <property type="term" value="F:electron transfer activity"/>
    <property type="evidence" value="ECO:0007669"/>
    <property type="project" value="InterPro"/>
</dbReference>
<keyword evidence="10" id="KW-1185">Reference proteome</keyword>
<dbReference type="Pfam" id="PF03422">
    <property type="entry name" value="CBM_6"/>
    <property type="match status" value="1"/>
</dbReference>
<dbReference type="Gene3D" id="2.60.120.260">
    <property type="entry name" value="Galactose-binding domain-like"/>
    <property type="match status" value="1"/>
</dbReference>
<dbReference type="EMBL" id="SMAD01000016">
    <property type="protein sequence ID" value="TCS84946.1"/>
    <property type="molecule type" value="Genomic_DNA"/>
</dbReference>
<dbReference type="GO" id="GO:0020037">
    <property type="term" value="F:heme binding"/>
    <property type="evidence" value="ECO:0007669"/>
    <property type="project" value="InterPro"/>
</dbReference>
<dbReference type="RefSeq" id="WP_207910353.1">
    <property type="nucleotide sequence ID" value="NZ_SMAD01000016.1"/>
</dbReference>
<comment type="caution">
    <text evidence="9">The sequence shown here is derived from an EMBL/GenBank/DDBJ whole genome shotgun (WGS) entry which is preliminary data.</text>
</comment>
<dbReference type="InterPro" id="IPR022655">
    <property type="entry name" value="DUF1553"/>
</dbReference>
<feature type="chain" id="PRO_5020874343" evidence="7">
    <location>
        <begin position="22"/>
        <end position="947"/>
    </location>
</feature>
<sequence length="947" mass="106748">MMQIRKRPVILLVFVATAALAACNSNETRQISYNRDIRPIVNAKCISCHGGVKQSGGFSLLFEEEAKAPTESGKPAIIPGDSKHSEMIQRLTHSDTSMRMPLDAPPLSEEEIALIAEWIDQGAKWEKHWAFIPPETSIKPPETTFDTIAVNGIDHFIFNKLEEMGLQPSRKAEKEILLRRVHLDLTGLPPSKEDYNRFLADTDPQAFARVVDTLLASPAFGEKWASMWLDLARYADSKGYEKDLHRNIWKYRDWVIDAFNQDMPFDEFTIQQLAGDLLPRPSESQLIATAFHRNSMANDEGGTNDEEFRVASVLERVGTTFEVWQGVTMACAQCHSHTYDPIKHEDFYRAMAIFNNTADKDLYNEQPKLFTYKPEDKEKVHHLLNWLEEKLDKHPAGASAGESHPAGHAGDNPASGTAGDKQFLYREKESLLTGIGYRKTEAEEFQDKSSLIELVSHDQQSIWQVQDSSWIMFEDVDLTGVEAISFGYASLYGAIVEIHLDSPLGPQIGEVTLDVTAGGFPGNAPETWVVAKASITPVAGKRDIYYYFKKDQQFAQDLLRMDWVFYHEKDPLYKKMGPESLRKITAIEETEPLYTPILRELPPEKSRKTYLFDRGDWRNPAQEVEPGIPAALGSIPGDHVDRLSFARWLVGGENPLTARVFVNRIWEQLFGFGIVESVEDFGSQGIAPTHPLLLDWLAVQFRDKHDWHIKSFLKQIVLSAAYQQSSAVSKEALEKDPHNNYLSRGSRTRLSAEVIRDQALAISGLLSPKMHGPSVMPYQPASVRAFGGTFWHESEGEDRYRRAVYTYWKRTNPYPSMISFDSPTREVCTSRRIRTNTPLQALVLLNDPAYIAAAEAWARNILEQYPGNVEKGIAENLQLITALPPGEEKIAALTGLYKESLSYYQSDSSGVKLLAAETEPAQKDPQLAALTVVTNVMFNLDEFVTRR</sequence>
<organism evidence="9 10">
    <name type="scientific">Anseongella ginsenosidimutans</name>
    <dbReference type="NCBI Taxonomy" id="496056"/>
    <lineage>
        <taxon>Bacteria</taxon>
        <taxon>Pseudomonadati</taxon>
        <taxon>Bacteroidota</taxon>
        <taxon>Sphingobacteriia</taxon>
        <taxon>Sphingobacteriales</taxon>
        <taxon>Sphingobacteriaceae</taxon>
        <taxon>Anseongella</taxon>
    </lineage>
</organism>
<feature type="signal peptide" evidence="7">
    <location>
        <begin position="1"/>
        <end position="21"/>
    </location>
</feature>
<keyword evidence="3 7" id="KW-0732">Signal</keyword>
<keyword evidence="1 5" id="KW-0349">Heme</keyword>
<dbReference type="SMART" id="SM00606">
    <property type="entry name" value="CBD_IV"/>
    <property type="match status" value="1"/>
</dbReference>
<proteinExistence type="predicted"/>
<keyword evidence="2 5" id="KW-0479">Metal-binding</keyword>
<dbReference type="InterPro" id="IPR011429">
    <property type="entry name" value="Cyt_c_Planctomycete-type"/>
</dbReference>
<dbReference type="SUPFAM" id="SSF49785">
    <property type="entry name" value="Galactose-binding domain-like"/>
    <property type="match status" value="1"/>
</dbReference>
<dbReference type="AlphaFoldDB" id="A0A4R3KP28"/>
<evidence type="ECO:0000313" key="10">
    <source>
        <dbReference type="Proteomes" id="UP000295807"/>
    </source>
</evidence>
<dbReference type="InterPro" id="IPR036909">
    <property type="entry name" value="Cyt_c-like_dom_sf"/>
</dbReference>
<evidence type="ECO:0000256" key="2">
    <source>
        <dbReference type="ARBA" id="ARBA00022723"/>
    </source>
</evidence>
<feature type="region of interest" description="Disordered" evidence="6">
    <location>
        <begin position="394"/>
        <end position="419"/>
    </location>
</feature>
<evidence type="ECO:0000259" key="8">
    <source>
        <dbReference type="PROSITE" id="PS51007"/>
    </source>
</evidence>
<dbReference type="Proteomes" id="UP000295807">
    <property type="component" value="Unassembled WGS sequence"/>
</dbReference>
<dbReference type="PANTHER" id="PTHR35889">
    <property type="entry name" value="CYCLOINULO-OLIGOSACCHARIDE FRUCTANOTRANSFERASE-RELATED"/>
    <property type="match status" value="1"/>
</dbReference>
<dbReference type="SUPFAM" id="SSF46626">
    <property type="entry name" value="Cytochrome c"/>
    <property type="match status" value="1"/>
</dbReference>
<dbReference type="InterPro" id="IPR008979">
    <property type="entry name" value="Galactose-bd-like_sf"/>
</dbReference>